<organism evidence="1 2">
    <name type="scientific">Purpureocillium lilacinum</name>
    <name type="common">Paecilomyces lilacinus</name>
    <dbReference type="NCBI Taxonomy" id="33203"/>
    <lineage>
        <taxon>Eukaryota</taxon>
        <taxon>Fungi</taxon>
        <taxon>Dikarya</taxon>
        <taxon>Ascomycota</taxon>
        <taxon>Pezizomycotina</taxon>
        <taxon>Sordariomycetes</taxon>
        <taxon>Hypocreomycetidae</taxon>
        <taxon>Hypocreales</taxon>
        <taxon>Ophiocordycipitaceae</taxon>
        <taxon>Purpureocillium</taxon>
    </lineage>
</organism>
<keyword evidence="2" id="KW-1185">Reference proteome</keyword>
<sequence>MSAQRAPGREHIPNYPRGWVVLRSLQLFFCLIILGLGAYSLYLIPYAVGSAMAMFTSVITFAISIWLITAHTCQPRSFNYWAALVFDILLYIWWLTSFSLCAVQAVGLFAVNSIYCDKYGSDWYNDDYDDAYNELCGNRHGRNVIHGGVVAGMAGLGALEFLFFFISWVTDAVVIHKHRRAGLHNRPVKPGSAGAPYQVQLQPQFKSNYEAVPQQGVPFHAQETAYNPQGMYNPRPRVSLLNRLRPTPTTAHMAHPSPPRRPAHRQFFPEGCFAATTGWIPRPVPVAVAASGTPVRSAAACSVACPLQSSPRILR</sequence>
<accession>A0ACC4DUD0</accession>
<comment type="caution">
    <text evidence="1">The sequence shown here is derived from an EMBL/GenBank/DDBJ whole genome shotgun (WGS) entry which is preliminary data.</text>
</comment>
<protein>
    <submittedName>
        <fullName evidence="1">Uncharacterized protein</fullName>
    </submittedName>
</protein>
<proteinExistence type="predicted"/>
<reference evidence="1" key="1">
    <citation type="submission" date="2024-12" db="EMBL/GenBank/DDBJ databases">
        <title>Comparative genomics and development of molecular markers within Purpureocillium lilacinum and among Purpureocillium species.</title>
        <authorList>
            <person name="Yeh Z.-Y."/>
            <person name="Ni N.-T."/>
            <person name="Lo P.-H."/>
            <person name="Mushyakhwo K."/>
            <person name="Lin C.-F."/>
            <person name="Nai Y.-S."/>
        </authorList>
    </citation>
    <scope>NUCLEOTIDE SEQUENCE</scope>
    <source>
        <strain evidence="1">NCHU-NPUST-175</strain>
    </source>
</reference>
<dbReference type="Proteomes" id="UP001638806">
    <property type="component" value="Unassembled WGS sequence"/>
</dbReference>
<evidence type="ECO:0000313" key="2">
    <source>
        <dbReference type="Proteomes" id="UP001638806"/>
    </source>
</evidence>
<dbReference type="EMBL" id="JBGNUJ010000006">
    <property type="protein sequence ID" value="KAL3958895.1"/>
    <property type="molecule type" value="Genomic_DNA"/>
</dbReference>
<name>A0ACC4DUD0_PURLI</name>
<gene>
    <name evidence="1" type="ORF">ACCO45_007057</name>
</gene>
<evidence type="ECO:0000313" key="1">
    <source>
        <dbReference type="EMBL" id="KAL3958895.1"/>
    </source>
</evidence>